<organism evidence="2 3">
    <name type="scientific">Heligmosomoides polygyrus</name>
    <name type="common">Parasitic roundworm</name>
    <dbReference type="NCBI Taxonomy" id="6339"/>
    <lineage>
        <taxon>Eukaryota</taxon>
        <taxon>Metazoa</taxon>
        <taxon>Ecdysozoa</taxon>
        <taxon>Nematoda</taxon>
        <taxon>Chromadorea</taxon>
        <taxon>Rhabditida</taxon>
        <taxon>Rhabditina</taxon>
        <taxon>Rhabditomorpha</taxon>
        <taxon>Strongyloidea</taxon>
        <taxon>Heligmosomidae</taxon>
        <taxon>Heligmosomoides</taxon>
    </lineage>
</organism>
<dbReference type="WBParaSite" id="HPBE_0000575301-mRNA-1">
    <property type="protein sequence ID" value="HPBE_0000575301-mRNA-1"/>
    <property type="gene ID" value="HPBE_0000575301"/>
</dbReference>
<name>A0A183FGH2_HELPZ</name>
<evidence type="ECO:0000313" key="3">
    <source>
        <dbReference type="WBParaSite" id="HPBE_0000575301-mRNA-1"/>
    </source>
</evidence>
<reference evidence="1 2" key="1">
    <citation type="submission" date="2018-11" db="EMBL/GenBank/DDBJ databases">
        <authorList>
            <consortium name="Pathogen Informatics"/>
        </authorList>
    </citation>
    <scope>NUCLEOTIDE SEQUENCE [LARGE SCALE GENOMIC DNA]</scope>
</reference>
<gene>
    <name evidence="1" type="ORF">HPBE_LOCUS5754</name>
</gene>
<evidence type="ECO:0000313" key="2">
    <source>
        <dbReference type="Proteomes" id="UP000050761"/>
    </source>
</evidence>
<accession>A0A3P7WWP6</accession>
<accession>A0A183FGH2</accession>
<dbReference type="EMBL" id="UZAH01025534">
    <property type="protein sequence ID" value="VDO65720.1"/>
    <property type="molecule type" value="Genomic_DNA"/>
</dbReference>
<proteinExistence type="predicted"/>
<dbReference type="AlphaFoldDB" id="A0A183FGH2"/>
<protein>
    <submittedName>
        <fullName evidence="3">RUN domain-containing protein</fullName>
    </submittedName>
</protein>
<sequence>MGFRILAHKNATSNANEIGGFIQPLASKAANRSRMVHTAVLSCVQSCGGNPALACRLTGKHGKDATLRDLLEDIVNFMIGASLVIDFILDAIGLGHEDIELDFEHFLTQPSLFWCKLDDNDADRGRVLKELRSSRIEWTSLIRGAIGRALTDVRSYRYRAEDNTLVPSNVSATFHDMMGCEVNMANDLAPELDKGLLGELSTALTKS</sequence>
<keyword evidence="2" id="KW-1185">Reference proteome</keyword>
<dbReference type="Proteomes" id="UP000050761">
    <property type="component" value="Unassembled WGS sequence"/>
</dbReference>
<reference evidence="3" key="2">
    <citation type="submission" date="2019-09" db="UniProtKB">
        <authorList>
            <consortium name="WormBaseParasite"/>
        </authorList>
    </citation>
    <scope>IDENTIFICATION</scope>
</reference>
<evidence type="ECO:0000313" key="1">
    <source>
        <dbReference type="EMBL" id="VDO65720.1"/>
    </source>
</evidence>